<evidence type="ECO:0000313" key="2">
    <source>
        <dbReference type="EMBL" id="KAL3690344.1"/>
    </source>
</evidence>
<feature type="region of interest" description="Disordered" evidence="1">
    <location>
        <begin position="71"/>
        <end position="91"/>
    </location>
</feature>
<feature type="region of interest" description="Disordered" evidence="1">
    <location>
        <begin position="571"/>
        <end position="598"/>
    </location>
</feature>
<feature type="compositionally biased region" description="Polar residues" evidence="1">
    <location>
        <begin position="136"/>
        <end position="173"/>
    </location>
</feature>
<dbReference type="EMBL" id="JBJQOH010000004">
    <property type="protein sequence ID" value="KAL3690344.1"/>
    <property type="molecule type" value="Genomic_DNA"/>
</dbReference>
<feature type="compositionally biased region" description="Basic and acidic residues" evidence="1">
    <location>
        <begin position="912"/>
        <end position="946"/>
    </location>
</feature>
<feature type="compositionally biased region" description="Polar residues" evidence="1">
    <location>
        <begin position="837"/>
        <end position="852"/>
    </location>
</feature>
<feature type="region of interest" description="Disordered" evidence="1">
    <location>
        <begin position="721"/>
        <end position="781"/>
    </location>
</feature>
<name>A0ABD3HIY3_9MARC</name>
<evidence type="ECO:0000313" key="3">
    <source>
        <dbReference type="Proteomes" id="UP001633002"/>
    </source>
</evidence>
<feature type="region of interest" description="Disordered" evidence="1">
    <location>
        <begin position="802"/>
        <end position="960"/>
    </location>
</feature>
<protein>
    <recommendedName>
        <fullName evidence="4">Spc7 kinetochore protein domain-containing protein</fullName>
    </recommendedName>
</protein>
<feature type="compositionally biased region" description="Basic residues" evidence="1">
    <location>
        <begin position="81"/>
        <end position="90"/>
    </location>
</feature>
<feature type="compositionally biased region" description="Polar residues" evidence="1">
    <location>
        <begin position="895"/>
        <end position="911"/>
    </location>
</feature>
<dbReference type="PANTHER" id="PTHR35707">
    <property type="entry name" value="OS06G0608100 PROTEIN"/>
    <property type="match status" value="1"/>
</dbReference>
<organism evidence="2 3">
    <name type="scientific">Riccia sorocarpa</name>
    <dbReference type="NCBI Taxonomy" id="122646"/>
    <lineage>
        <taxon>Eukaryota</taxon>
        <taxon>Viridiplantae</taxon>
        <taxon>Streptophyta</taxon>
        <taxon>Embryophyta</taxon>
        <taxon>Marchantiophyta</taxon>
        <taxon>Marchantiopsida</taxon>
        <taxon>Marchantiidae</taxon>
        <taxon>Marchantiales</taxon>
        <taxon>Ricciaceae</taxon>
        <taxon>Riccia</taxon>
    </lineage>
</organism>
<feature type="compositionally biased region" description="Polar residues" evidence="1">
    <location>
        <begin position="754"/>
        <end position="764"/>
    </location>
</feature>
<evidence type="ECO:0008006" key="4">
    <source>
        <dbReference type="Google" id="ProtNLM"/>
    </source>
</evidence>
<evidence type="ECO:0000256" key="1">
    <source>
        <dbReference type="SAM" id="MobiDB-lite"/>
    </source>
</evidence>
<dbReference type="PANTHER" id="PTHR35707:SF1">
    <property type="entry name" value="SPC7 KINETOCHORE PROTEIN DOMAIN-CONTAINING PROTEIN"/>
    <property type="match status" value="1"/>
</dbReference>
<dbReference type="Proteomes" id="UP001633002">
    <property type="component" value="Unassembled WGS sequence"/>
</dbReference>
<feature type="compositionally biased region" description="Basic and acidic residues" evidence="1">
    <location>
        <begin position="821"/>
        <end position="834"/>
    </location>
</feature>
<comment type="caution">
    <text evidence="2">The sequence shown here is derived from an EMBL/GenBank/DDBJ whole genome shotgun (WGS) entry which is preliminary data.</text>
</comment>
<proteinExistence type="predicted"/>
<keyword evidence="3" id="KW-1185">Reference proteome</keyword>
<feature type="compositionally biased region" description="Polar residues" evidence="1">
    <location>
        <begin position="571"/>
        <end position="582"/>
    </location>
</feature>
<accession>A0ABD3HIY3</accession>
<feature type="region of interest" description="Disordered" evidence="1">
    <location>
        <begin position="362"/>
        <end position="381"/>
    </location>
</feature>
<reference evidence="2 3" key="1">
    <citation type="submission" date="2024-09" db="EMBL/GenBank/DDBJ databases">
        <title>Chromosome-scale assembly of Riccia sorocarpa.</title>
        <authorList>
            <person name="Paukszto L."/>
        </authorList>
    </citation>
    <scope>NUCLEOTIDE SEQUENCE [LARGE SCALE GENOMIC DNA]</scope>
    <source>
        <strain evidence="2">LP-2024</strain>
        <tissue evidence="2">Aerial parts of the thallus</tissue>
    </source>
</reference>
<gene>
    <name evidence="2" type="ORF">R1sor_016653</name>
</gene>
<sequence length="1508" mass="166628">MERGEQSAPVVLSDSIGPFLEALHEAMNKCLITGLATVAVWQPVLYYLHEMENCPSPTFDQKTFEVTTTLQGADGEDRTERRKRNRRSLGRRVSFAEAPAYHIFARDDDYVSPSHDKKDAGQVVVGTAPCSESKKQATPNLNEGRTSHSTQKSFSPSVGSSSWHPAINTTTLSGDDGEFSSFVASPDTPSRQKKEHAIDEDVTLDSTAFLSLNKGKSLQVEDMLIESPLSVSGNKELVGRRDSSDGEDMSMWIPNVIPIIRANTLDVQPGSNGSFSDMSLTMQVHRKRIPSPGVDCKHSVLEERSENAAKDMFSLQEIVLKERDQNITKDIPSLQELVHEVDDDDMVTEMQMETEVLSKRPEGFDPERSVTNGGVGFPGPESKLCGDDGVALVEEESHQVTFFEGQSSDLLREELEADRSITLAIPRLGSIIREDVDDSVLLKQQETASKNAMLPSSQYGTRSIPIFDGEVTGSITAQVPKISDVLAADTSGSITVQVPRISDLLAADSTGNITAQVPALRDLLAGDTTGNITAQVPGIIDLLGGASASPYIASEWSRRRRRSSLLALAQTSPAAKSSQGTHSLGKVSVTPSSDSSMEIVDERSERIAFVRIPPATGENTNLMNLPSQETARAIDNGDSQTVDIGGLRSNSVGLPPSSLARSDVVSMEANISTSPFEADMEVVDSGDTISALGEFKFPLMTPSSSEAICAFENIDSKVVGLSRPSSSEEPENVVPASSSDSTMEMVGSAPEYSRNATLAGTSHQDQVEIPTHRSEQMEMDVEASPIPRAHGAQELISSVLRNAARLTPRPTMTLDRSNVNKQDRKGSKKSRIEGSESGPQQPEASSYQTEPQRSVFIEHITDGGNKASTPEREDTAHQAKKLAVSLPPDSRKRIQSSSTQQYQHLSASTPGQRKESEQGKQEDKLTRKEKAKAESRTEGEVTRCEGVEQTPFLPDKSPLRPVRSIEGRNISVGEFLKLAQVVFSPKARDSGLLKTDMSSSRAYDVRGKTNAFRYLLVVRPEDEVFEQACYKLEELLDSVQISVAKLQEEISASNPPLFFQFQSADAEEKQQLYEQINHLRQKCSREIGKHLLNIHFGLEEDKRRRLLVSKEDIKTQDQEVCDVNKDLGESIVKEEIPFLKNEIRSRTKKRERVAGAQEIPANKDCHKHREQLYLHKINHLKERLAEINVSKKVMHGKLLQRVEMVEEKCNTFKEDLKAQRLRVDQLQIQLVADVHKSRSQAASLQIAANPRLHLKEMMKKLTLLKKSEVRLREGNTWWSLMMPNLGGLNLKEVQHDILELSFSPIIKKRLTLAESASGTVVTQSTWDLDAEMIDLVFPGINAPEAFLRTLTDGADYLTRSPQRLRSYIQKTWSLVQNLLAFMGEVCRCGDRRNAVAGKSVLLEPQFYSENDKDLHLEIKFMDCLLSAKIVLTLDVRIAMLNGYPYGDVPIKISQFHCARRFSHTLSTEALEAAIAAVKLGYRRVEPGYEKVQRLCAAVGSFLASARSN</sequence>
<feature type="region of interest" description="Disordered" evidence="1">
    <location>
        <begin position="127"/>
        <end position="198"/>
    </location>
</feature>